<evidence type="ECO:0000313" key="1">
    <source>
        <dbReference type="EMBL" id="APG15100.1"/>
    </source>
</evidence>
<dbReference type="AlphaFoldDB" id="A0A1L3FPA1"/>
<accession>A0A1L3FPA1</accession>
<evidence type="ECO:0000313" key="2">
    <source>
        <dbReference type="Proteomes" id="UP000181962"/>
    </source>
</evidence>
<dbReference type="EMBL" id="CP017637">
    <property type="protein sequence ID" value="APG15100.1"/>
    <property type="molecule type" value="Genomic_DNA"/>
</dbReference>
<sequence length="1138" mass="123389">MAAPDSTSSMADIVARLRAAGIDTAKLDSDLSVVRDAANSVSGKTETAFPGDLASQQLLAAATRGYFLPNSIGFSPDKDESPDLRALLAQSELVPRSGTPMWQLKPSVRRQVLLDANASNTLKSAIDIPADSDDLEGAMLRRVIKGDLPELDAATASELDQLMVVSGWLAGTDFAAVPPTADVRRQIAKRELLEPLRVLVGRTEQDGADGSRDRIVGREKQIETLRAYVGIVPPEELRQYASRAIRSLWQRITFSDAANEPLIISGIGGMGKSSLIGKFILDHALFPGIDLPFAYLDFDRAALAPRQPLQILIDIALQFSTWFPGLEAPLAKFRADLRGAIDLLANNPSQRLLEDTTRSQLNAYCFELRSIIESINEGRAPVLLVFDTFEVVQYDQQAVKGISDLIATLRAPTPPTGARSGGSWENLRVVVAGRAGAPEITTSHTPIKLGPLPLAATVELIRRRNQSDALGIASSHITALAKLLRGSPLDVAIVMNWLKSRDQAERASLLDEIIWEVEASDRESGDARESTGDDDRDARADLVTSRRITGILINRMVNHINDPQVRQLAVPGLVVRAVTADVIREVMAPASGLVESADALSTDEAMELLRRLEAERWLVTRSGECLRHRSDVRLAMLDLMRRQDRQDGRDRQERRRFDDANLLAMNFFRARANSSTDMRAEAIYHLLLSGDERIEEADSYWRPEVGALLASAVDDLTGAAQVYLKVRLGRAVSAQALRTLPPKVASSLLVAFGGRLLQRGVVAGLSSLLDDLQRGAHNPALAGMVCETQYRSGNWDELREWLNRGTTSGPLAPAFAALGDGDFDAARMADEAAGGPLRFCLRLGARDPQAIPVLLQSGMADWKLVSFPTGLGDAAWDYAACILHADDFFAGSVVLERKARILDAVGAMCRSGQKVPAAATTSGALRVLAFHETDTARPILRKLDFNALFSTVGARMLQEFGKSFEAIASQLQPNFPELVSGMRTLLKGSSAIPGNAVIADPKFTREFAALIAQMAASGSEAAARCVLNTLAGTHPDWIEPAGHALTRAFPGEIPSKLGWWSSVDKYLANGGRQARSRRPLDGYAILSLADEAGSFVEALSAYAEIVDHHSDRAQDFIAIAAAFQGWRRWLTSMLSPTA</sequence>
<reference evidence="1 2" key="1">
    <citation type="submission" date="2016-11" db="EMBL/GenBank/DDBJ databases">
        <title>Complete Genome Sequence of Bradyrhizobium sp. strain J5, an isolated from soybean nodule in Hokkaido.</title>
        <authorList>
            <person name="Kanehara K."/>
        </authorList>
    </citation>
    <scope>NUCLEOTIDE SEQUENCE [LARGE SCALE GENOMIC DNA]</scope>
    <source>
        <strain evidence="1 2">J5</strain>
    </source>
</reference>
<gene>
    <name evidence="1" type="ORF">BKD09_43025</name>
</gene>
<dbReference type="Proteomes" id="UP000181962">
    <property type="component" value="Chromosome"/>
</dbReference>
<evidence type="ECO:0008006" key="3">
    <source>
        <dbReference type="Google" id="ProtNLM"/>
    </source>
</evidence>
<proteinExistence type="predicted"/>
<protein>
    <recommendedName>
        <fullName evidence="3">Orc1-like AAA ATPase domain-containing protein</fullName>
    </recommendedName>
</protein>
<organism evidence="1 2">
    <name type="scientific">Bradyrhizobium japonicum</name>
    <dbReference type="NCBI Taxonomy" id="375"/>
    <lineage>
        <taxon>Bacteria</taxon>
        <taxon>Pseudomonadati</taxon>
        <taxon>Pseudomonadota</taxon>
        <taxon>Alphaproteobacteria</taxon>
        <taxon>Hyphomicrobiales</taxon>
        <taxon>Nitrobacteraceae</taxon>
        <taxon>Bradyrhizobium</taxon>
    </lineage>
</organism>
<dbReference type="SUPFAM" id="SSF52540">
    <property type="entry name" value="P-loop containing nucleoside triphosphate hydrolases"/>
    <property type="match status" value="1"/>
</dbReference>
<name>A0A1L3FPA1_BRAJP</name>
<dbReference type="InterPro" id="IPR027417">
    <property type="entry name" value="P-loop_NTPase"/>
</dbReference>